<dbReference type="eggNOG" id="arCOG03849">
    <property type="taxonomic scope" value="Archaea"/>
</dbReference>
<reference evidence="2 3" key="1">
    <citation type="journal article" date="2010" name="Appl. Environ. Microbiol.">
        <title>The genome sequence of the crenarchaeon Acidilobus saccharovorans supports a new order, Acidilobales, and suggests an important ecological role in terrestrial acidic hot springs.</title>
        <authorList>
            <person name="Mardanov A.V."/>
            <person name="Svetlitchnyi V.A."/>
            <person name="Beletsky A.V."/>
            <person name="Prokofeva M.I."/>
            <person name="Bonch-Osmolovskaya E.A."/>
            <person name="Ravin N.V."/>
            <person name="Skryabin K.G."/>
        </authorList>
    </citation>
    <scope>NUCLEOTIDE SEQUENCE [LARGE SCALE GENOMIC DNA]</scope>
    <source>
        <strain evidence="3">DSM 16705 / JCM 18335 / VKM B-2471 / 345-15</strain>
    </source>
</reference>
<dbReference type="HOGENOM" id="CLU_048388_0_0_2"/>
<feature type="transmembrane region" description="Helical" evidence="1">
    <location>
        <begin position="58"/>
        <end position="76"/>
    </location>
</feature>
<feature type="transmembrane region" description="Helical" evidence="1">
    <location>
        <begin position="181"/>
        <end position="202"/>
    </location>
</feature>
<feature type="transmembrane region" description="Helical" evidence="1">
    <location>
        <begin position="275"/>
        <end position="299"/>
    </location>
</feature>
<evidence type="ECO:0000313" key="3">
    <source>
        <dbReference type="Proteomes" id="UP000000346"/>
    </source>
</evidence>
<keyword evidence="1" id="KW-0472">Membrane</keyword>
<feature type="transmembrane region" description="Helical" evidence="1">
    <location>
        <begin position="433"/>
        <end position="451"/>
    </location>
</feature>
<organism evidence="2 3">
    <name type="scientific">Acidilobus saccharovorans (strain DSM 16705 / JCM 18335 / VKM B-2471 / 345-15)</name>
    <dbReference type="NCBI Taxonomy" id="666510"/>
    <lineage>
        <taxon>Archaea</taxon>
        <taxon>Thermoproteota</taxon>
        <taxon>Thermoprotei</taxon>
        <taxon>Acidilobales</taxon>
        <taxon>Acidilobaceae</taxon>
        <taxon>Acidilobus</taxon>
    </lineage>
</organism>
<keyword evidence="3" id="KW-1185">Reference proteome</keyword>
<feature type="transmembrane region" description="Helical" evidence="1">
    <location>
        <begin position="20"/>
        <end position="38"/>
    </location>
</feature>
<keyword evidence="1" id="KW-0812">Transmembrane</keyword>
<dbReference type="AlphaFoldDB" id="D9PZE2"/>
<evidence type="ECO:0000313" key="2">
    <source>
        <dbReference type="EMBL" id="ADL18430.1"/>
    </source>
</evidence>
<evidence type="ECO:0000256" key="1">
    <source>
        <dbReference type="SAM" id="Phobius"/>
    </source>
</evidence>
<evidence type="ECO:0008006" key="4">
    <source>
        <dbReference type="Google" id="ProtNLM"/>
    </source>
</evidence>
<feature type="transmembrane region" description="Helical" evidence="1">
    <location>
        <begin position="97"/>
        <end position="118"/>
    </location>
</feature>
<feature type="transmembrane region" description="Helical" evidence="1">
    <location>
        <begin position="457"/>
        <end position="477"/>
    </location>
</feature>
<feature type="transmembrane region" description="Helical" evidence="1">
    <location>
        <begin position="153"/>
        <end position="169"/>
    </location>
</feature>
<dbReference type="KEGG" id="asc:ASAC_0021"/>
<sequence>MSRLKLIAFVVKTRISRPLLIITLIMLFYGVMSGAYLYANHIELPPSEVAQERTMAVIYSAIVIFLASLQGGVTVIKSDRDYLFTLPISRGSLALSLYIGQMVLSGLLAIAWLGWYFPFIDVPLGYAVVDMVLFVLLLTSLTASIAELQAKRRVAVAAALAAWSISALFRNPVSPSGVFDGYYLAGTATLAILSLGLTSYVATRLGRAPLLYGYSSVVSEGRGQVASSALSFAGVRGLRAELRMKLNTLTITGRVGGFGAGGSRYFTRTVSVRKFMGYMSLAAAAYLAVGVALMATGLVPQRLTPQGPGNGVLFGLLFVPAIAVEAFFIGSSASQVGNERPWLAFTAADPGAYMWLGALSWSLVVLLASLPFAAAYLTLWLMGLREAINMVPQLLLVGPAFSLLSYAASAYMAVSPQVRSEGFMPGQVRARGLVITFIIIVPFALISAAMASLSVSVYSGLASLLVAAPFMALRGFWRSASRRIVEAGYV</sequence>
<dbReference type="OrthoDB" id="43974at2157"/>
<accession>D9PZE2</accession>
<dbReference type="InParanoid" id="D9PZE2"/>
<dbReference type="GeneID" id="9498232"/>
<feature type="transmembrane region" description="Helical" evidence="1">
    <location>
        <begin position="124"/>
        <end position="146"/>
    </location>
</feature>
<feature type="transmembrane region" description="Helical" evidence="1">
    <location>
        <begin position="311"/>
        <end position="331"/>
    </location>
</feature>
<feature type="transmembrane region" description="Helical" evidence="1">
    <location>
        <begin position="352"/>
        <end position="382"/>
    </location>
</feature>
<proteinExistence type="predicted"/>
<feature type="transmembrane region" description="Helical" evidence="1">
    <location>
        <begin position="394"/>
        <end position="413"/>
    </location>
</feature>
<dbReference type="EMBL" id="CP001742">
    <property type="protein sequence ID" value="ADL18430.1"/>
    <property type="molecule type" value="Genomic_DNA"/>
</dbReference>
<gene>
    <name evidence="2" type="ordered locus">ASAC_0021</name>
</gene>
<protein>
    <recommendedName>
        <fullName evidence="4">ABC-2 type transport system permease protein</fullName>
    </recommendedName>
</protein>
<keyword evidence="1" id="KW-1133">Transmembrane helix</keyword>
<dbReference type="RefSeq" id="WP_013265942.1">
    <property type="nucleotide sequence ID" value="NC_014374.1"/>
</dbReference>
<dbReference type="Proteomes" id="UP000000346">
    <property type="component" value="Chromosome"/>
</dbReference>
<dbReference type="STRING" id="666510.ASAC_0021"/>
<name>D9PZE2_ACIS3</name>